<gene>
    <name evidence="1" type="ORF">BDA96_05G185900</name>
</gene>
<dbReference type="PANTHER" id="PTHR33622">
    <property type="entry name" value="OS03G0724500 PROTEIN"/>
    <property type="match status" value="1"/>
</dbReference>
<evidence type="ECO:0000313" key="2">
    <source>
        <dbReference type="Proteomes" id="UP000807115"/>
    </source>
</evidence>
<dbReference type="Proteomes" id="UP000807115">
    <property type="component" value="Chromosome 5"/>
</dbReference>
<comment type="caution">
    <text evidence="1">The sequence shown here is derived from an EMBL/GenBank/DDBJ whole genome shotgun (WGS) entry which is preliminary data.</text>
</comment>
<organism evidence="1 2">
    <name type="scientific">Sorghum bicolor</name>
    <name type="common">Sorghum</name>
    <name type="synonym">Sorghum vulgare</name>
    <dbReference type="NCBI Taxonomy" id="4558"/>
    <lineage>
        <taxon>Eukaryota</taxon>
        <taxon>Viridiplantae</taxon>
        <taxon>Streptophyta</taxon>
        <taxon>Embryophyta</taxon>
        <taxon>Tracheophyta</taxon>
        <taxon>Spermatophyta</taxon>
        <taxon>Magnoliopsida</taxon>
        <taxon>Liliopsida</taxon>
        <taxon>Poales</taxon>
        <taxon>Poaceae</taxon>
        <taxon>PACMAD clade</taxon>
        <taxon>Panicoideae</taxon>
        <taxon>Andropogonodae</taxon>
        <taxon>Andropogoneae</taxon>
        <taxon>Sorghinae</taxon>
        <taxon>Sorghum</taxon>
    </lineage>
</organism>
<evidence type="ECO:0000313" key="1">
    <source>
        <dbReference type="EMBL" id="KAG0530433.1"/>
    </source>
</evidence>
<dbReference type="EMBL" id="CM027684">
    <property type="protein sequence ID" value="KAG0530433.1"/>
    <property type="molecule type" value="Genomic_DNA"/>
</dbReference>
<protein>
    <submittedName>
        <fullName evidence="1">Uncharacterized protein</fullName>
    </submittedName>
</protein>
<dbReference type="PANTHER" id="PTHR33622:SF9">
    <property type="entry name" value="OS03G0724600 PROTEIN"/>
    <property type="match status" value="1"/>
</dbReference>
<name>A0A921QZD6_SORBI</name>
<accession>A0A921QZD6</accession>
<reference evidence="1" key="2">
    <citation type="submission" date="2020-10" db="EMBL/GenBank/DDBJ databases">
        <authorList>
            <person name="Cooper E.A."/>
            <person name="Brenton Z.W."/>
            <person name="Flinn B.S."/>
            <person name="Jenkins J."/>
            <person name="Shu S."/>
            <person name="Flowers D."/>
            <person name="Luo F."/>
            <person name="Wang Y."/>
            <person name="Xia P."/>
            <person name="Barry K."/>
            <person name="Daum C."/>
            <person name="Lipzen A."/>
            <person name="Yoshinaga Y."/>
            <person name="Schmutz J."/>
            <person name="Saski C."/>
            <person name="Vermerris W."/>
            <person name="Kresovich S."/>
        </authorList>
    </citation>
    <scope>NUCLEOTIDE SEQUENCE</scope>
</reference>
<dbReference type="AlphaFoldDB" id="A0A921QZD6"/>
<reference evidence="1" key="1">
    <citation type="journal article" date="2019" name="BMC Genomics">
        <title>A new reference genome for Sorghum bicolor reveals high levels of sequence similarity between sweet and grain genotypes: implications for the genetics of sugar metabolism.</title>
        <authorList>
            <person name="Cooper E.A."/>
            <person name="Brenton Z.W."/>
            <person name="Flinn B.S."/>
            <person name="Jenkins J."/>
            <person name="Shu S."/>
            <person name="Flowers D."/>
            <person name="Luo F."/>
            <person name="Wang Y."/>
            <person name="Xia P."/>
            <person name="Barry K."/>
            <person name="Daum C."/>
            <person name="Lipzen A."/>
            <person name="Yoshinaga Y."/>
            <person name="Schmutz J."/>
            <person name="Saski C."/>
            <person name="Vermerris W."/>
            <person name="Kresovich S."/>
        </authorList>
    </citation>
    <scope>NUCLEOTIDE SEQUENCE</scope>
</reference>
<sequence length="257" mass="27757">MLPMPPVRESLQFSWGASASPGDAPTLGAQMWGSVPRRRLTSATRPLASVPWLGDGDPTEWDEEATTATPILTAPLLEAETKKCSKKTVVEGAMFLQAAKYYFNQIAAQKRARLRVACDALAATRPLTSVPSLGEATPATSMEYPLRSTGPASSSEPEMLTFLETAKDYFKPAQGDLHDKHWICLKNSFNNGKCGSAPEVQEKCYKKTVGEKATALTSCCPCKSTGSASRTTSTGSAAWCSATRRSSLRRSLRQQDK</sequence>
<proteinExistence type="predicted"/>